<keyword evidence="9" id="KW-1185">Reference proteome</keyword>
<dbReference type="InterPro" id="IPR018265">
    <property type="entry name" value="Ribosomal_bL35_CS"/>
</dbReference>
<dbReference type="InterPro" id="IPR037229">
    <property type="entry name" value="Ribosomal_bL35_sf"/>
</dbReference>
<comment type="similarity">
    <text evidence="1 5 6">Belongs to the bacterial ribosomal protein bL35 family.</text>
</comment>
<organism evidence="8 9">
    <name type="scientific">Nocardioides terrae</name>
    <dbReference type="NCBI Taxonomy" id="574651"/>
    <lineage>
        <taxon>Bacteria</taxon>
        <taxon>Bacillati</taxon>
        <taxon>Actinomycetota</taxon>
        <taxon>Actinomycetes</taxon>
        <taxon>Propionibacteriales</taxon>
        <taxon>Nocardioidaceae</taxon>
        <taxon>Nocardioides</taxon>
    </lineage>
</organism>
<protein>
    <recommendedName>
        <fullName evidence="4 5">Large ribosomal subunit protein bL35</fullName>
    </recommendedName>
</protein>
<proteinExistence type="inferred from homology"/>
<evidence type="ECO:0000256" key="1">
    <source>
        <dbReference type="ARBA" id="ARBA00006598"/>
    </source>
</evidence>
<reference evidence="8 9" key="1">
    <citation type="submission" date="2016-10" db="EMBL/GenBank/DDBJ databases">
        <authorList>
            <person name="de Groot N.N."/>
        </authorList>
    </citation>
    <scope>NUCLEOTIDE SEQUENCE [LARGE SCALE GENOMIC DNA]</scope>
    <source>
        <strain evidence="8 9">CGMCC 1.7056</strain>
    </source>
</reference>
<dbReference type="PANTHER" id="PTHR33343:SF1">
    <property type="entry name" value="LARGE RIBOSOMAL SUBUNIT PROTEIN BL35M"/>
    <property type="match status" value="1"/>
</dbReference>
<dbReference type="NCBIfam" id="TIGR00001">
    <property type="entry name" value="rpmI_bact"/>
    <property type="match status" value="1"/>
</dbReference>
<evidence type="ECO:0000256" key="2">
    <source>
        <dbReference type="ARBA" id="ARBA00022980"/>
    </source>
</evidence>
<evidence type="ECO:0000256" key="6">
    <source>
        <dbReference type="RuleBase" id="RU000568"/>
    </source>
</evidence>
<evidence type="ECO:0000313" key="9">
    <source>
        <dbReference type="Proteomes" id="UP000198832"/>
    </source>
</evidence>
<dbReference type="GO" id="GO:0003735">
    <property type="term" value="F:structural constituent of ribosome"/>
    <property type="evidence" value="ECO:0007669"/>
    <property type="project" value="InterPro"/>
</dbReference>
<gene>
    <name evidence="5" type="primary">rpmI</name>
    <name evidence="8" type="ORF">SAMN04487968_111129</name>
</gene>
<dbReference type="HAMAP" id="MF_00514">
    <property type="entry name" value="Ribosomal_bL35"/>
    <property type="match status" value="1"/>
</dbReference>
<sequence>MPGKRRETTETTSNKKETKMPKNKSHSGAGKRFRVTGSGKILREKAGKRHNLEKKPSKVTRRMTGTVEVAKNDVARAKKLLGR</sequence>
<dbReference type="InterPro" id="IPR001706">
    <property type="entry name" value="Ribosomal_bL35"/>
</dbReference>
<dbReference type="InterPro" id="IPR021137">
    <property type="entry name" value="Ribosomal_bL35-like"/>
</dbReference>
<feature type="compositionally biased region" description="Basic and acidic residues" evidence="7">
    <location>
        <begin position="1"/>
        <end position="20"/>
    </location>
</feature>
<evidence type="ECO:0000256" key="5">
    <source>
        <dbReference type="HAMAP-Rule" id="MF_00514"/>
    </source>
</evidence>
<dbReference type="FunFam" id="4.10.410.60:FF:000001">
    <property type="entry name" value="50S ribosomal protein L35"/>
    <property type="match status" value="1"/>
</dbReference>
<dbReference type="PROSITE" id="PS00936">
    <property type="entry name" value="RIBOSOMAL_L35"/>
    <property type="match status" value="1"/>
</dbReference>
<dbReference type="SUPFAM" id="SSF143034">
    <property type="entry name" value="L35p-like"/>
    <property type="match status" value="1"/>
</dbReference>
<dbReference type="Gene3D" id="4.10.410.60">
    <property type="match status" value="1"/>
</dbReference>
<accession>A0A1I1M494</accession>
<evidence type="ECO:0000256" key="4">
    <source>
        <dbReference type="ARBA" id="ARBA00071664"/>
    </source>
</evidence>
<evidence type="ECO:0000256" key="7">
    <source>
        <dbReference type="SAM" id="MobiDB-lite"/>
    </source>
</evidence>
<evidence type="ECO:0000256" key="3">
    <source>
        <dbReference type="ARBA" id="ARBA00023274"/>
    </source>
</evidence>
<name>A0A1I1M494_9ACTN</name>
<keyword evidence="2 5" id="KW-0689">Ribosomal protein</keyword>
<dbReference type="GO" id="GO:0022625">
    <property type="term" value="C:cytosolic large ribosomal subunit"/>
    <property type="evidence" value="ECO:0007669"/>
    <property type="project" value="TreeGrafter"/>
</dbReference>
<dbReference type="PRINTS" id="PR00064">
    <property type="entry name" value="RIBOSOMALL35"/>
</dbReference>
<dbReference type="Proteomes" id="UP000198832">
    <property type="component" value="Unassembled WGS sequence"/>
</dbReference>
<evidence type="ECO:0000313" key="8">
    <source>
        <dbReference type="EMBL" id="SFC79562.1"/>
    </source>
</evidence>
<keyword evidence="3 5" id="KW-0687">Ribonucleoprotein</keyword>
<feature type="compositionally biased region" description="Basic residues" evidence="7">
    <location>
        <begin position="21"/>
        <end position="34"/>
    </location>
</feature>
<dbReference type="PANTHER" id="PTHR33343">
    <property type="entry name" value="54S RIBOSOMAL PROTEIN BL35M"/>
    <property type="match status" value="1"/>
</dbReference>
<dbReference type="GO" id="GO:0006412">
    <property type="term" value="P:translation"/>
    <property type="evidence" value="ECO:0007669"/>
    <property type="project" value="UniProtKB-UniRule"/>
</dbReference>
<dbReference type="EMBL" id="FOLB01000011">
    <property type="protein sequence ID" value="SFC79562.1"/>
    <property type="molecule type" value="Genomic_DNA"/>
</dbReference>
<dbReference type="STRING" id="574651.SAMN04487968_111129"/>
<feature type="compositionally biased region" description="Basic residues" evidence="7">
    <location>
        <begin position="46"/>
        <end position="61"/>
    </location>
</feature>
<dbReference type="Pfam" id="PF01632">
    <property type="entry name" value="Ribosomal_L35p"/>
    <property type="match status" value="1"/>
</dbReference>
<dbReference type="AlphaFoldDB" id="A0A1I1M494"/>
<feature type="region of interest" description="Disordered" evidence="7">
    <location>
        <begin position="1"/>
        <end position="61"/>
    </location>
</feature>